<evidence type="ECO:0000313" key="12">
    <source>
        <dbReference type="Proteomes" id="UP001396334"/>
    </source>
</evidence>
<dbReference type="SUPFAM" id="SSF54001">
    <property type="entry name" value="Cysteine proteinases"/>
    <property type="match status" value="1"/>
</dbReference>
<name>A0ABR2Q9Q2_9ROSI</name>
<keyword evidence="8" id="KW-0472">Membrane</keyword>
<dbReference type="PANTHER" id="PTHR13312">
    <property type="entry name" value="HIV-INDUCED PROTEIN-7-LIKE PROTEASE"/>
    <property type="match status" value="1"/>
</dbReference>
<dbReference type="Gene3D" id="3.90.70.80">
    <property type="match status" value="1"/>
</dbReference>
<keyword evidence="6" id="KW-0479">Metal-binding</keyword>
<keyword evidence="4 7" id="KW-0378">Hydrolase</keyword>
<dbReference type="Proteomes" id="UP001396334">
    <property type="component" value="Unassembled WGS sequence"/>
</dbReference>
<keyword evidence="8" id="KW-0812">Transmembrane</keyword>
<dbReference type="InterPro" id="IPR038765">
    <property type="entry name" value="Papain-like_cys_pep_sf"/>
</dbReference>
<keyword evidence="2" id="KW-0645">Protease</keyword>
<dbReference type="SMART" id="SM00184">
    <property type="entry name" value="RING"/>
    <property type="match status" value="1"/>
</dbReference>
<feature type="transmembrane region" description="Helical" evidence="8">
    <location>
        <begin position="44"/>
        <end position="63"/>
    </location>
</feature>
<dbReference type="InterPro" id="IPR057766">
    <property type="entry name" value="Znf-C2H2_OTU1-like_C"/>
</dbReference>
<evidence type="ECO:0000256" key="5">
    <source>
        <dbReference type="ARBA" id="ARBA00022807"/>
    </source>
</evidence>
<keyword evidence="12" id="KW-1185">Reference proteome</keyword>
<dbReference type="EMBL" id="JBBPBN010000043">
    <property type="protein sequence ID" value="KAK8997385.1"/>
    <property type="molecule type" value="Genomic_DNA"/>
</dbReference>
<evidence type="ECO:0000256" key="7">
    <source>
        <dbReference type="RuleBase" id="RU367104"/>
    </source>
</evidence>
<evidence type="ECO:0000256" key="4">
    <source>
        <dbReference type="ARBA" id="ARBA00022801"/>
    </source>
</evidence>
<comment type="subcellular location">
    <subcellularLocation>
        <location evidence="7">Cytoplasm</location>
    </subcellularLocation>
</comment>
<dbReference type="PANTHER" id="PTHR13312:SF0">
    <property type="entry name" value="UBIQUITIN THIOESTERASE OTU1"/>
    <property type="match status" value="1"/>
</dbReference>
<comment type="catalytic activity">
    <reaction evidence="1 7">
        <text>Thiol-dependent hydrolysis of ester, thioester, amide, peptide and isopeptide bonds formed by the C-terminal Gly of ubiquitin (a 76-residue protein attached to proteins as an intracellular targeting signal).</text>
        <dbReference type="EC" id="3.4.19.12"/>
    </reaction>
</comment>
<dbReference type="InterPro" id="IPR001841">
    <property type="entry name" value="Znf_RING"/>
</dbReference>
<keyword evidence="6" id="KW-0863">Zinc-finger</keyword>
<dbReference type="Pfam" id="PF24560">
    <property type="entry name" value="zf-C2H2_OTU1_C"/>
    <property type="match status" value="1"/>
</dbReference>
<dbReference type="SUPFAM" id="SSF57850">
    <property type="entry name" value="RING/U-box"/>
    <property type="match status" value="1"/>
</dbReference>
<evidence type="ECO:0000259" key="10">
    <source>
        <dbReference type="PROSITE" id="PS50802"/>
    </source>
</evidence>
<proteinExistence type="predicted"/>
<dbReference type="Pfam" id="PF02338">
    <property type="entry name" value="OTU"/>
    <property type="match status" value="1"/>
</dbReference>
<feature type="domain" description="RING-type" evidence="9">
    <location>
        <begin position="183"/>
        <end position="225"/>
    </location>
</feature>
<keyword evidence="6" id="KW-0862">Zinc</keyword>
<comment type="function">
    <text evidence="7">Hydrolase that can remove conjugated ubiquitin from proteins and may therefore play an important regulatory role at the level of protein turnover by preventing degradation.</text>
</comment>
<evidence type="ECO:0000313" key="11">
    <source>
        <dbReference type="EMBL" id="KAK8997385.1"/>
    </source>
</evidence>
<evidence type="ECO:0000259" key="9">
    <source>
        <dbReference type="PROSITE" id="PS50089"/>
    </source>
</evidence>
<dbReference type="EC" id="3.4.19.12" evidence="7"/>
<dbReference type="CDD" id="cd00448">
    <property type="entry name" value="YjgF_YER057c_UK114_family"/>
    <property type="match status" value="1"/>
</dbReference>
<dbReference type="Gene3D" id="3.30.1330.40">
    <property type="entry name" value="RutC-like"/>
    <property type="match status" value="1"/>
</dbReference>
<dbReference type="InterPro" id="IPR013083">
    <property type="entry name" value="Znf_RING/FYVE/PHD"/>
</dbReference>
<gene>
    <name evidence="11" type="ORF">V6N11_020865</name>
</gene>
<dbReference type="Gene3D" id="3.30.40.10">
    <property type="entry name" value="Zinc/RING finger domain, C3HC4 (zinc finger)"/>
    <property type="match status" value="1"/>
</dbReference>
<dbReference type="CDD" id="cd22793">
    <property type="entry name" value="OTU_plant_OTU1_2-like"/>
    <property type="match status" value="1"/>
</dbReference>
<dbReference type="Pfam" id="PF01042">
    <property type="entry name" value="Ribonuc_L-PSP"/>
    <property type="match status" value="1"/>
</dbReference>
<evidence type="ECO:0000256" key="3">
    <source>
        <dbReference type="ARBA" id="ARBA00022786"/>
    </source>
</evidence>
<dbReference type="PROSITE" id="PS50089">
    <property type="entry name" value="ZF_RING_2"/>
    <property type="match status" value="1"/>
</dbReference>
<keyword evidence="3 7" id="KW-0833">Ubl conjugation pathway</keyword>
<evidence type="ECO:0000256" key="2">
    <source>
        <dbReference type="ARBA" id="ARBA00022670"/>
    </source>
</evidence>
<feature type="domain" description="OTU" evidence="10">
    <location>
        <begin position="396"/>
        <end position="505"/>
    </location>
</feature>
<evidence type="ECO:0000256" key="6">
    <source>
        <dbReference type="PROSITE-ProRule" id="PRU00175"/>
    </source>
</evidence>
<protein>
    <recommendedName>
        <fullName evidence="7">Ubiquitin thioesterase OTU</fullName>
        <ecNumber evidence="7">3.4.19.12</ecNumber>
    </recommendedName>
</protein>
<comment type="caution">
    <text evidence="11">The sequence shown here is derived from an EMBL/GenBank/DDBJ whole genome shotgun (WGS) entry which is preliminary data.</text>
</comment>
<reference evidence="11 12" key="1">
    <citation type="journal article" date="2024" name="G3 (Bethesda)">
        <title>Genome assembly of Hibiscus sabdariffa L. provides insights into metabolisms of medicinal natural products.</title>
        <authorList>
            <person name="Kim T."/>
        </authorList>
    </citation>
    <scope>NUCLEOTIDE SEQUENCE [LARGE SCALE GENOMIC DNA]</scope>
    <source>
        <strain evidence="11">TK-2024</strain>
        <tissue evidence="11">Old leaves</tissue>
    </source>
</reference>
<dbReference type="InterPro" id="IPR003323">
    <property type="entry name" value="OTU_dom"/>
</dbReference>
<evidence type="ECO:0000256" key="1">
    <source>
        <dbReference type="ARBA" id="ARBA00000707"/>
    </source>
</evidence>
<dbReference type="PROSITE" id="PS50802">
    <property type="entry name" value="OTU"/>
    <property type="match status" value="1"/>
</dbReference>
<keyword evidence="7" id="KW-0963">Cytoplasm</keyword>
<dbReference type="InterPro" id="IPR006175">
    <property type="entry name" value="YjgF/YER057c/UK114"/>
</dbReference>
<organism evidence="11 12">
    <name type="scientific">Hibiscus sabdariffa</name>
    <name type="common">roselle</name>
    <dbReference type="NCBI Taxonomy" id="183260"/>
    <lineage>
        <taxon>Eukaryota</taxon>
        <taxon>Viridiplantae</taxon>
        <taxon>Streptophyta</taxon>
        <taxon>Embryophyta</taxon>
        <taxon>Tracheophyta</taxon>
        <taxon>Spermatophyta</taxon>
        <taxon>Magnoliopsida</taxon>
        <taxon>eudicotyledons</taxon>
        <taxon>Gunneridae</taxon>
        <taxon>Pentapetalae</taxon>
        <taxon>rosids</taxon>
        <taxon>malvids</taxon>
        <taxon>Malvales</taxon>
        <taxon>Malvaceae</taxon>
        <taxon>Malvoideae</taxon>
        <taxon>Hibiscus</taxon>
    </lineage>
</organism>
<keyword evidence="5 7" id="KW-0788">Thiol protease</keyword>
<accession>A0ABR2Q9Q2</accession>
<dbReference type="Pfam" id="PF13639">
    <property type="entry name" value="zf-RING_2"/>
    <property type="match status" value="1"/>
</dbReference>
<keyword evidence="8" id="KW-1133">Transmembrane helix</keyword>
<dbReference type="SUPFAM" id="SSF55298">
    <property type="entry name" value="YjgF-like"/>
    <property type="match status" value="1"/>
</dbReference>
<sequence length="599" mass="66300">MLMEWLSCIPEAAFSCGEAVAFRVFSAVKDLGIESFIRVLKRTFFAALTCIFALGGSVVGTVVGAMKGQTTETGFLRGAGIGAVAGAITAVQLLESLVDGESLSKVALLVSLVNGKVFVEWVSPAVLKAYQWQMNSVESTYREISDIYDVNGAKGLSRNCIQKLPVHEFRSRDMIKSMEESCCSICLQGLKDGEMGRNLPRCGHGFHLNCIDEWLSRQGTCPMSKKEAVVTVKAPAALGPYSQAIKANDLVFVSGVLGLIPETGKLVSDKIEDQTEQVLKNMGEILKAGGADYSFVVYTFRLKPRIHRQNEDSFSPKRFPFADFGSPAPARATCQVAALPLGAKIEIDEFGFFCVEFGLLLQIWGRLFFPDKIRFFCISLEFHFRCIIIWKMEGVIVRRVIPSDNSCLFNAVGYVMDHDKTKAPELRQVIAATVASDPTKYSEAFLGKPNAEYCSWILDSEKWGGAIELAILADYYGREIAAYDIQTTRCDLYGQEKHYSERVMLIYDGLHYDALAMSPFEGAPEEFDQTIFAVQKNRTIGPVEGLALNLVKDQQRKRSYTDTANFTLRCGVCQIGVVGQKEAVEHAQATGHVNFQEYR</sequence>
<evidence type="ECO:0000256" key="8">
    <source>
        <dbReference type="SAM" id="Phobius"/>
    </source>
</evidence>
<dbReference type="InterPro" id="IPR035959">
    <property type="entry name" value="RutC-like_sf"/>
</dbReference>